<sequence>MSRHHFYSAVLLLLVVMVMCCNTCGAASAKRIFVKGVESLQRFDVFVPEKTRVVTKNSNLANGSGVRGSFGSPSLVRAGGVIVAFAEGCTKYNATHNKLNELVCFDIVARYIKAAERWSSLVDEINKDKRNAYTVFSRGNEGRCLGVSLRPTAIARDNKVFLLVGSCHMSYEKNTKRWKIGGSHIQLIVGEATHFNDDVESEPIKWGDPKPLSPQNSPHSQSDLKEILPGGGVGILMEDGTLVFPLTASKEKNHHLFSMMAYSTDSGKNWVFPMGMSSVDCVNPRITEWETGQILMVTDCESGQRVYESRDMGTTWTEAVGILPGVWVNARSGVPWDVTLHVDALITATIEGRKVMLYTQKRYLLREKRATALYLWVTDNSRTFHVGPLSLESAVDGGFASTLLYSDGALHLLQENFGEKSTAISLARLTEELKTIRSVLGTWAKLDAFFLNSCTPTAGLVGFLSNTASNRKWIDEYRCVNATVMEAARVKSGYDFTGPGSRAIWPVNRWEHGKNHGFVDHNFALVATVTIHLVPYVSTPLLGACLGDSNRTKFVGLSYGTKGKWETVFNGNKTSRNSSWELGRGYQVALMLQDGNKGSVYVDGVLVGSSEDIPTPEMRGHEISHFYIGGDEDDRDRGSSVTVKNVFLYSRPLSVSELKMVRKSKNSARGGASRVLVLLLLLLGLW</sequence>
<dbReference type="Pfam" id="PF13859">
    <property type="entry name" value="BNR_3"/>
    <property type="match status" value="1"/>
</dbReference>
<dbReference type="PRINTS" id="PR01803">
    <property type="entry name" value="TCSIALIDASE"/>
</dbReference>
<feature type="domain" description="Trans-sialidase C-terminal" evidence="5">
    <location>
        <begin position="456"/>
        <end position="654"/>
    </location>
</feature>
<dbReference type="OrthoDB" id="248050at2759"/>
<dbReference type="InterPro" id="IPR013320">
    <property type="entry name" value="ConA-like_dom_sf"/>
</dbReference>
<dbReference type="GO" id="GO:0016020">
    <property type="term" value="C:membrane"/>
    <property type="evidence" value="ECO:0007669"/>
    <property type="project" value="TreeGrafter"/>
</dbReference>
<dbReference type="PANTHER" id="PTHR10628">
    <property type="entry name" value="SIALIDASE"/>
    <property type="match status" value="1"/>
</dbReference>
<keyword evidence="7" id="KW-1185">Reference proteome</keyword>
<dbReference type="InterPro" id="IPR011040">
    <property type="entry name" value="Sialidase"/>
</dbReference>
<dbReference type="GO" id="GO:0005737">
    <property type="term" value="C:cytoplasm"/>
    <property type="evidence" value="ECO:0007669"/>
    <property type="project" value="TreeGrafter"/>
</dbReference>
<dbReference type="Proteomes" id="UP000007350">
    <property type="component" value="Unassembled WGS sequence"/>
</dbReference>
<dbReference type="GO" id="GO:0009313">
    <property type="term" value="P:oligosaccharide catabolic process"/>
    <property type="evidence" value="ECO:0007669"/>
    <property type="project" value="TreeGrafter"/>
</dbReference>
<name>K2M785_TRYCR</name>
<feature type="region of interest" description="Disordered" evidence="2">
    <location>
        <begin position="200"/>
        <end position="222"/>
    </location>
</feature>
<dbReference type="InterPro" id="IPR026856">
    <property type="entry name" value="Sialidase_fam"/>
</dbReference>
<accession>K2M785</accession>
<dbReference type="SUPFAM" id="SSF49899">
    <property type="entry name" value="Concanavalin A-like lectins/glucanases"/>
    <property type="match status" value="1"/>
</dbReference>
<feature type="signal peptide" evidence="3">
    <location>
        <begin position="1"/>
        <end position="20"/>
    </location>
</feature>
<dbReference type="Gene3D" id="2.120.10.10">
    <property type="match status" value="1"/>
</dbReference>
<evidence type="ECO:0000256" key="3">
    <source>
        <dbReference type="SAM" id="SignalP"/>
    </source>
</evidence>
<feature type="chain" id="PRO_5003861008" evidence="3">
    <location>
        <begin position="21"/>
        <end position="686"/>
    </location>
</feature>
<evidence type="ECO:0000259" key="5">
    <source>
        <dbReference type="Pfam" id="PF22925"/>
    </source>
</evidence>
<organism evidence="6 7">
    <name type="scientific">Trypanosoma cruzi marinkellei</name>
    <dbReference type="NCBI Taxonomy" id="85056"/>
    <lineage>
        <taxon>Eukaryota</taxon>
        <taxon>Discoba</taxon>
        <taxon>Euglenozoa</taxon>
        <taxon>Kinetoplastea</taxon>
        <taxon>Metakinetoplastina</taxon>
        <taxon>Trypanosomatida</taxon>
        <taxon>Trypanosomatidae</taxon>
        <taxon>Trypanosoma</taxon>
        <taxon>Schizotrypanum</taxon>
    </lineage>
</organism>
<dbReference type="AlphaFoldDB" id="K2M785"/>
<feature type="domain" description="Sialidase" evidence="4">
    <location>
        <begin position="73"/>
        <end position="412"/>
    </location>
</feature>
<dbReference type="Gene3D" id="2.60.120.200">
    <property type="match status" value="1"/>
</dbReference>
<comment type="caution">
    <text evidence="6">The sequence shown here is derived from an EMBL/GenBank/DDBJ whole genome shotgun (WGS) entry which is preliminary data.</text>
</comment>
<dbReference type="InterPro" id="IPR055239">
    <property type="entry name" value="TS_C"/>
</dbReference>
<keyword evidence="3" id="KW-0732">Signal</keyword>
<evidence type="ECO:0000313" key="7">
    <source>
        <dbReference type="Proteomes" id="UP000007350"/>
    </source>
</evidence>
<keyword evidence="1" id="KW-0677">Repeat</keyword>
<evidence type="ECO:0000259" key="4">
    <source>
        <dbReference type="Pfam" id="PF13859"/>
    </source>
</evidence>
<dbReference type="CDD" id="cd15482">
    <property type="entry name" value="Sialidase_non-viral"/>
    <property type="match status" value="1"/>
</dbReference>
<evidence type="ECO:0000256" key="2">
    <source>
        <dbReference type="SAM" id="MobiDB-lite"/>
    </source>
</evidence>
<dbReference type="SUPFAM" id="SSF50939">
    <property type="entry name" value="Sialidases"/>
    <property type="match status" value="1"/>
</dbReference>
<evidence type="ECO:0000256" key="1">
    <source>
        <dbReference type="ARBA" id="ARBA00022737"/>
    </source>
</evidence>
<proteinExistence type="predicted"/>
<dbReference type="Pfam" id="PF22925">
    <property type="entry name" value="TS_C"/>
    <property type="match status" value="1"/>
</dbReference>
<evidence type="ECO:0000313" key="6">
    <source>
        <dbReference type="EMBL" id="EKF30878.1"/>
    </source>
</evidence>
<reference evidence="6 7" key="1">
    <citation type="journal article" date="2012" name="BMC Genomics">
        <title>Comparative genomic analysis of human infective Trypanosoma cruzi lineages with the bat-restricted subspecies T. cruzi marinkellei.</title>
        <authorList>
            <person name="Franzen O."/>
            <person name="Talavera-Lopez C."/>
            <person name="Ochaya S."/>
            <person name="Butler C.E."/>
            <person name="Messenger L.A."/>
            <person name="Lewis M.D."/>
            <person name="Llewellyn M.S."/>
            <person name="Marinkelle C.J."/>
            <person name="Tyler K.M."/>
            <person name="Miles M.A."/>
            <person name="Andersson B."/>
        </authorList>
    </citation>
    <scope>NUCLEOTIDE SEQUENCE [LARGE SCALE GENOMIC DNA]</scope>
    <source>
        <strain evidence="6 7">B7</strain>
    </source>
</reference>
<dbReference type="InterPro" id="IPR008377">
    <property type="entry name" value="Sialidase_trypan"/>
</dbReference>
<dbReference type="EMBL" id="AHKC01011351">
    <property type="protein sequence ID" value="EKF30878.1"/>
    <property type="molecule type" value="Genomic_DNA"/>
</dbReference>
<feature type="non-terminal residue" evidence="6">
    <location>
        <position position="686"/>
    </location>
</feature>
<gene>
    <name evidence="6" type="ORF">MOQ_005295</name>
</gene>
<dbReference type="PANTHER" id="PTHR10628:SF30">
    <property type="entry name" value="EXO-ALPHA-SIALIDASE"/>
    <property type="match status" value="1"/>
</dbReference>
<dbReference type="InterPro" id="IPR036278">
    <property type="entry name" value="Sialidase_sf"/>
</dbReference>
<dbReference type="GO" id="GO:0006689">
    <property type="term" value="P:ganglioside catabolic process"/>
    <property type="evidence" value="ECO:0007669"/>
    <property type="project" value="TreeGrafter"/>
</dbReference>
<protein>
    <submittedName>
        <fullName evidence="6">Trans-sialidase, putative</fullName>
    </submittedName>
</protein>
<dbReference type="GO" id="GO:0004308">
    <property type="term" value="F:exo-alpha-sialidase activity"/>
    <property type="evidence" value="ECO:0007669"/>
    <property type="project" value="InterPro"/>
</dbReference>